<feature type="region of interest" description="Disordered" evidence="1">
    <location>
        <begin position="719"/>
        <end position="747"/>
    </location>
</feature>
<feature type="compositionally biased region" description="Basic and acidic residues" evidence="1">
    <location>
        <begin position="13"/>
        <end position="27"/>
    </location>
</feature>
<dbReference type="CDD" id="cd02440">
    <property type="entry name" value="AdoMet_MTases"/>
    <property type="match status" value="1"/>
</dbReference>
<feature type="region of interest" description="Disordered" evidence="1">
    <location>
        <begin position="467"/>
        <end position="612"/>
    </location>
</feature>
<feature type="region of interest" description="Disordered" evidence="1">
    <location>
        <begin position="631"/>
        <end position="700"/>
    </location>
</feature>
<feature type="region of interest" description="Disordered" evidence="1">
    <location>
        <begin position="763"/>
        <end position="802"/>
    </location>
</feature>
<gene>
    <name evidence="2" type="primary">g3569</name>
    <name evidence="2" type="ORF">EsDP_00003569</name>
</gene>
<organism evidence="2 3">
    <name type="scientific">Epichloe bromicola</name>
    <dbReference type="NCBI Taxonomy" id="79588"/>
    <lineage>
        <taxon>Eukaryota</taxon>
        <taxon>Fungi</taxon>
        <taxon>Dikarya</taxon>
        <taxon>Ascomycota</taxon>
        <taxon>Pezizomycotina</taxon>
        <taxon>Sordariomycetes</taxon>
        <taxon>Hypocreomycetidae</taxon>
        <taxon>Hypocreales</taxon>
        <taxon>Clavicipitaceae</taxon>
        <taxon>Epichloe</taxon>
    </lineage>
</organism>
<feature type="compositionally biased region" description="Basic residues" evidence="1">
    <location>
        <begin position="771"/>
        <end position="783"/>
    </location>
</feature>
<feature type="compositionally biased region" description="Polar residues" evidence="1">
    <location>
        <begin position="82"/>
        <end position="107"/>
    </location>
</feature>
<evidence type="ECO:0008006" key="4">
    <source>
        <dbReference type="Google" id="ProtNLM"/>
    </source>
</evidence>
<dbReference type="Gene3D" id="3.40.50.150">
    <property type="entry name" value="Vaccinia Virus protein VP39"/>
    <property type="match status" value="1"/>
</dbReference>
<feature type="region of interest" description="Disordered" evidence="1">
    <location>
        <begin position="253"/>
        <end position="449"/>
    </location>
</feature>
<protein>
    <recommendedName>
        <fullName evidence="4">Methyltransferase type 11 domain-containing protein</fullName>
    </recommendedName>
</protein>
<feature type="compositionally biased region" description="Polar residues" evidence="1">
    <location>
        <begin position="46"/>
        <end position="66"/>
    </location>
</feature>
<feature type="compositionally biased region" description="Polar residues" evidence="1">
    <location>
        <begin position="967"/>
        <end position="999"/>
    </location>
</feature>
<feature type="compositionally biased region" description="Low complexity" evidence="1">
    <location>
        <begin position="335"/>
        <end position="347"/>
    </location>
</feature>
<feature type="compositionally biased region" description="Polar residues" evidence="1">
    <location>
        <begin position="408"/>
        <end position="449"/>
    </location>
</feature>
<feature type="compositionally biased region" description="Low complexity" evidence="1">
    <location>
        <begin position="273"/>
        <end position="284"/>
    </location>
</feature>
<dbReference type="SUPFAM" id="SSF53335">
    <property type="entry name" value="S-adenosyl-L-methionine-dependent methyltransferases"/>
    <property type="match status" value="1"/>
</dbReference>
<feature type="region of interest" description="Disordered" evidence="1">
    <location>
        <begin position="1"/>
        <end position="175"/>
    </location>
</feature>
<feature type="compositionally biased region" description="Polar residues" evidence="1">
    <location>
        <begin position="788"/>
        <end position="797"/>
    </location>
</feature>
<feature type="compositionally biased region" description="Low complexity" evidence="1">
    <location>
        <begin position="603"/>
        <end position="612"/>
    </location>
</feature>
<accession>A0ABQ0CP44</accession>
<feature type="compositionally biased region" description="Polar residues" evidence="1">
    <location>
        <begin position="1015"/>
        <end position="1025"/>
    </location>
</feature>
<feature type="compositionally biased region" description="Polar residues" evidence="1">
    <location>
        <begin position="900"/>
        <end position="910"/>
    </location>
</feature>
<feature type="compositionally biased region" description="Low complexity" evidence="1">
    <location>
        <begin position="143"/>
        <end position="159"/>
    </location>
</feature>
<feature type="region of interest" description="Disordered" evidence="1">
    <location>
        <begin position="967"/>
        <end position="1032"/>
    </location>
</feature>
<feature type="compositionally biased region" description="Polar residues" evidence="1">
    <location>
        <begin position="682"/>
        <end position="696"/>
    </location>
</feature>
<feature type="compositionally biased region" description="Basic and acidic residues" evidence="1">
    <location>
        <begin position="1412"/>
        <end position="1427"/>
    </location>
</feature>
<feature type="compositionally biased region" description="Low complexity" evidence="1">
    <location>
        <begin position="108"/>
        <end position="117"/>
    </location>
</feature>
<dbReference type="InterPro" id="IPR029063">
    <property type="entry name" value="SAM-dependent_MTases_sf"/>
</dbReference>
<comment type="caution">
    <text evidence="2">The sequence shown here is derived from an EMBL/GenBank/DDBJ whole genome shotgun (WGS) entry which is preliminary data.</text>
</comment>
<keyword evidence="3" id="KW-1185">Reference proteome</keyword>
<dbReference type="EMBL" id="BAAFGZ010000116">
    <property type="protein sequence ID" value="GAB0135223.1"/>
    <property type="molecule type" value="Genomic_DNA"/>
</dbReference>
<evidence type="ECO:0000256" key="1">
    <source>
        <dbReference type="SAM" id="MobiDB-lite"/>
    </source>
</evidence>
<name>A0ABQ0CP44_9HYPO</name>
<evidence type="ECO:0000313" key="3">
    <source>
        <dbReference type="Proteomes" id="UP001562357"/>
    </source>
</evidence>
<feature type="compositionally biased region" description="Polar residues" evidence="1">
    <location>
        <begin position="481"/>
        <end position="492"/>
    </location>
</feature>
<dbReference type="Proteomes" id="UP001562357">
    <property type="component" value="Unassembled WGS sequence"/>
</dbReference>
<feature type="compositionally biased region" description="Low complexity" evidence="1">
    <location>
        <begin position="736"/>
        <end position="747"/>
    </location>
</feature>
<feature type="region of interest" description="Disordered" evidence="1">
    <location>
        <begin position="1405"/>
        <end position="1436"/>
    </location>
</feature>
<feature type="region of interest" description="Disordered" evidence="1">
    <location>
        <begin position="900"/>
        <end position="919"/>
    </location>
</feature>
<feature type="compositionally biased region" description="Polar residues" evidence="1">
    <location>
        <begin position="297"/>
        <end position="306"/>
    </location>
</feature>
<feature type="compositionally biased region" description="Low complexity" evidence="1">
    <location>
        <begin position="468"/>
        <end position="480"/>
    </location>
</feature>
<feature type="compositionally biased region" description="Basic and acidic residues" evidence="1">
    <location>
        <begin position="552"/>
        <end position="561"/>
    </location>
</feature>
<feature type="compositionally biased region" description="Polar residues" evidence="1">
    <location>
        <begin position="522"/>
        <end position="536"/>
    </location>
</feature>
<proteinExistence type="predicted"/>
<feature type="compositionally biased region" description="Basic and acidic residues" evidence="1">
    <location>
        <begin position="350"/>
        <end position="362"/>
    </location>
</feature>
<sequence>MASLSTGYGLHARPSDGYRPRKSEDGAPRASIPRPVNRTGSKDVDTSQPERQMSSPSHLLNRNAQIPPSRGSVLARPFLKISSDTQNKPFSISGRTSSETKRTQFQNGSGSSSSSRSFENTSKATRALHKRDRPPVSRESRSSHQNSGSASSASSTYRSPDPCDPGLGIQYGRDMTESPAQIQAVEVVEIRKALAQPAALYPELDRYRDFQRPEYSLGRQEIDVPYRLATHDLPPPTPGSLWFSGSSHVSAISGSPSTKFSESPGPGPYSRDTTPTSVSSQSPVLVAPNRVGAPCRTTRQLNNTCLTRPPVTRRRAGSFPKELDTEAVDPNGLASVRESLASSSSNSTVKDGDRAARKEISKRSRLAPTPPSPPLSRSSQKFCRTRESSEQPDISSPQQGRPKEIFLSPQSPHGTNNLPLSQTSPPTRPSRQNTPDMKSQLLTTSPIIQSNLSSTIRGLEGRGGGLIGSTSLSGSTTSLLQTRKNAATSNSPVLEREKTIASPKSRPSAERQPRSATEPAIPTQSSQVNTRTSSRTRFPFFGRKKLSSEGPKQQDEKTEKKKSGRKGPVAGTGHEGYGRVGAIRRRSESGGSALPLNVTEPQSSYDSLTSSDSFLADRINPVIISGGEVIENRNASSELPRSEPTQEVSARPSTDSKLSSGDSPKTRITSRSPTGTPALHQSRGNSPRWQSDTSASDGGVVMESTLAFRRSVQRLRLAPDSPLRLPQPIKTSGNASSSSPLTSFDTSILSDESHIELQRDISRESNALHPAPKKLQKKPRSPRKWNLFSRSQNQSNAKKCKTNEQVAATVKAVEKRPVAFYTIMDATEQDEMRESVHADIQEVFRDADVYSQTGNIGKTDNNSFELQQKLAFQYRDWAQQQSWQANVDNVSITTIASPVADSSQLATSGRPSRLPQVGRIPKVVKQRQEIPPAQSFSRPFRASLHLPGNNVAKIYDPQSIATGVTSAQLSTPLTEPSIGSSTLDSGDNSVSHTNSSSKLSPEIDPGEKEFLSFSPRKNSNGTVYTSSSSSGAANPFATATAIIPKPEDPPIEDEVWDEYNDFLGDDSMKGPQSVTSSTGIPFHLETYQNKLTKEEALDSPVIFTDSRETSTCSKAPTDSTCYSADMIERIRTAFQPKPSPTTGQLNIPVIAEHEGIEVSGHSAHDVDSKRSSSSSCPTTFSDCSACSSKDGTPLAQVNLRVGSMTVSKWLTFGHVLFSEIRHQIIPVKPSLKSHSILVIDGLGNDDWSFYAAETYPSASFFNLSPRAPLPAELKNSPTGFPLSPPNHHQVQYTSHLDKFPFAPQSFDAAVYRFPTVAPESHYRNVLSEARRVLRPDGYIELSILDSDLNNMGNRGRRTVRRLKEQIRLQSPDTSFASTADLVIRLLGKMGFANIKAARVGVPVASSIARPGSRREKDRSESGKRKDPPSLAEMMSDNSALADENITKIVTRVGRWWYTRCYERDSGRTQDNSIWNDKSFLSECEQFGTSLKLMVCCARAPDRVTSF</sequence>
<evidence type="ECO:0000313" key="2">
    <source>
        <dbReference type="EMBL" id="GAB0135223.1"/>
    </source>
</evidence>
<reference evidence="3" key="1">
    <citation type="submission" date="2024-06" db="EMBL/GenBank/DDBJ databases">
        <title>Draft Genome Sequences of Epichloe bromicola Strains Isolated from Elymus ciliaris.</title>
        <authorList>
            <consortium name="Epichloe bromicola genome sequencing consortium"/>
            <person name="Miura A."/>
            <person name="Imano S."/>
            <person name="Ashida A."/>
            <person name="Sato I."/>
            <person name="Chiba S."/>
            <person name="Tanaka A."/>
            <person name="Camagna M."/>
            <person name="Takemoto D."/>
        </authorList>
    </citation>
    <scope>NUCLEOTIDE SEQUENCE [LARGE SCALE GENOMIC DNA]</scope>
    <source>
        <strain evidence="3">DP</strain>
    </source>
</reference>
<feature type="compositionally biased region" description="Basic and acidic residues" evidence="1">
    <location>
        <begin position="133"/>
        <end position="142"/>
    </location>
</feature>
<feature type="compositionally biased region" description="Polar residues" evidence="1">
    <location>
        <begin position="633"/>
        <end position="675"/>
    </location>
</feature>